<feature type="transmembrane region" description="Helical" evidence="2">
    <location>
        <begin position="379"/>
        <end position="401"/>
    </location>
</feature>
<dbReference type="Gene3D" id="1.20.58.340">
    <property type="entry name" value="Magnesium transport protein CorA, transmembrane region"/>
    <property type="match status" value="1"/>
</dbReference>
<feature type="compositionally biased region" description="Low complexity" evidence="1">
    <location>
        <begin position="542"/>
        <end position="565"/>
    </location>
</feature>
<keyword evidence="2" id="KW-1133">Transmembrane helix</keyword>
<evidence type="ECO:0000313" key="3">
    <source>
        <dbReference type="EMBL" id="KAK5534508.1"/>
    </source>
</evidence>
<dbReference type="AlphaFoldDB" id="A0AAV9Q5G9"/>
<keyword evidence="2" id="KW-0472">Membrane</keyword>
<proteinExistence type="predicted"/>
<name>A0AAV9Q5G9_9PEZI</name>
<accession>A0AAV9Q5G9</accession>
<keyword evidence="4" id="KW-1185">Reference proteome</keyword>
<feature type="compositionally biased region" description="Pro residues" evidence="1">
    <location>
        <begin position="52"/>
        <end position="65"/>
    </location>
</feature>
<feature type="region of interest" description="Disordered" evidence="1">
    <location>
        <begin position="44"/>
        <end position="65"/>
    </location>
</feature>
<feature type="region of interest" description="Disordered" evidence="1">
    <location>
        <begin position="472"/>
        <end position="512"/>
    </location>
</feature>
<keyword evidence="2" id="KW-0812">Transmembrane</keyword>
<dbReference type="EMBL" id="JAXLQG010000011">
    <property type="protein sequence ID" value="KAK5534508.1"/>
    <property type="molecule type" value="Genomic_DNA"/>
</dbReference>
<feature type="transmembrane region" description="Helical" evidence="2">
    <location>
        <begin position="421"/>
        <end position="442"/>
    </location>
</feature>
<dbReference type="Proteomes" id="UP001345827">
    <property type="component" value="Unassembled WGS sequence"/>
</dbReference>
<comment type="caution">
    <text evidence="3">The sequence shown here is derived from an EMBL/GenBank/DDBJ whole genome shotgun (WGS) entry which is preliminary data.</text>
</comment>
<sequence length="595" mass="66885">MAIDNPNVPATDVVNWLSSRPPSNTPSDQGTMRLLLFQTRNQSTAKKAPSLSSPPPAYLARPPPPQNQRQIDADFVLDVLKELDLPLASFGSYLRGHITFVCIPASNSTRSHMSSATTTTTTTTLASTCTKYYCSTSSWTITWSYCHALKHTAAVMWHREGDGDQRKAEVLADLVRLQHHLAHPMLLGFIKTKISLSFTFDMLDDMNRETLELEQAIGFPTWNWLLDRVEPGRGVGDSQDQAIEGFNILSGKLTNIRFRLRTFQQQIKFISRCNAGYRISLTSLDSSSSSSSSPTTTASNFEALLRECDELQFYMDVMWDYTFVHLTDADSLGERLQNAMNSVFQLTTQRDSRASLAIADINNELAWQGRNNNTAMMTIAFISLLFLPGTFVASFFQTPIFNFPDPDPTEDNRHIIVAKPFWIYWTVSGVLTLGLGLGWMSYLRRRREMDRKEREFERRQFRDRIRRRKDGGAASFVLERGPPPPPSSSGGVTMALNVDGPTERKRRSRRSHRSVLFDYCGPGPWPWPWSMMTGTFHRNRTSTRTGTGTGTRTGSSFVSTSKSASARGREKMPWGDDDEGGQDNQNQDFVGGTIA</sequence>
<gene>
    <name evidence="3" type="ORF">LTR25_006540</name>
</gene>
<evidence type="ECO:0000256" key="1">
    <source>
        <dbReference type="SAM" id="MobiDB-lite"/>
    </source>
</evidence>
<feature type="region of interest" description="Disordered" evidence="1">
    <location>
        <begin position="538"/>
        <end position="595"/>
    </location>
</feature>
<reference evidence="3 4" key="1">
    <citation type="submission" date="2023-06" db="EMBL/GenBank/DDBJ databases">
        <title>Black Yeasts Isolated from many extreme environments.</title>
        <authorList>
            <person name="Coleine C."/>
            <person name="Stajich J.E."/>
            <person name="Selbmann L."/>
        </authorList>
    </citation>
    <scope>NUCLEOTIDE SEQUENCE [LARGE SCALE GENOMIC DNA]</scope>
    <source>
        <strain evidence="3 4">CCFEE 5887</strain>
    </source>
</reference>
<protein>
    <submittedName>
        <fullName evidence="3">Uncharacterized protein</fullName>
    </submittedName>
</protein>
<organism evidence="3 4">
    <name type="scientific">Vermiconidia calcicola</name>
    <dbReference type="NCBI Taxonomy" id="1690605"/>
    <lineage>
        <taxon>Eukaryota</taxon>
        <taxon>Fungi</taxon>
        <taxon>Dikarya</taxon>
        <taxon>Ascomycota</taxon>
        <taxon>Pezizomycotina</taxon>
        <taxon>Dothideomycetes</taxon>
        <taxon>Dothideomycetidae</taxon>
        <taxon>Mycosphaerellales</taxon>
        <taxon>Extremaceae</taxon>
        <taxon>Vermiconidia</taxon>
    </lineage>
</organism>
<evidence type="ECO:0000256" key="2">
    <source>
        <dbReference type="SAM" id="Phobius"/>
    </source>
</evidence>
<evidence type="ECO:0000313" key="4">
    <source>
        <dbReference type="Proteomes" id="UP001345827"/>
    </source>
</evidence>